<keyword evidence="2" id="KW-1185">Reference proteome</keyword>
<dbReference type="AlphaFoldDB" id="A0A8T0EB00"/>
<sequence length="90" mass="9945">MPGLDFLLYPWSSATELENLQDSTKVSRCVSKSHNLALSAVVVKEAVSSTNCSIARFHPGFLEAKVSENILSTCGSDRHFSKFSRTSFQF</sequence>
<protein>
    <submittedName>
        <fullName evidence="1">Uncharacterized protein</fullName>
    </submittedName>
</protein>
<name>A0A8T0EB00_ARGBR</name>
<evidence type="ECO:0000313" key="1">
    <source>
        <dbReference type="EMBL" id="KAF8768022.1"/>
    </source>
</evidence>
<organism evidence="1 2">
    <name type="scientific">Argiope bruennichi</name>
    <name type="common">Wasp spider</name>
    <name type="synonym">Aranea bruennichi</name>
    <dbReference type="NCBI Taxonomy" id="94029"/>
    <lineage>
        <taxon>Eukaryota</taxon>
        <taxon>Metazoa</taxon>
        <taxon>Ecdysozoa</taxon>
        <taxon>Arthropoda</taxon>
        <taxon>Chelicerata</taxon>
        <taxon>Arachnida</taxon>
        <taxon>Araneae</taxon>
        <taxon>Araneomorphae</taxon>
        <taxon>Entelegynae</taxon>
        <taxon>Araneoidea</taxon>
        <taxon>Araneidae</taxon>
        <taxon>Argiope</taxon>
    </lineage>
</organism>
<dbReference type="EMBL" id="JABXBU010002230">
    <property type="protein sequence ID" value="KAF8768022.1"/>
    <property type="molecule type" value="Genomic_DNA"/>
</dbReference>
<gene>
    <name evidence="1" type="ORF">HNY73_020886</name>
</gene>
<accession>A0A8T0EB00</accession>
<proteinExistence type="predicted"/>
<evidence type="ECO:0000313" key="2">
    <source>
        <dbReference type="Proteomes" id="UP000807504"/>
    </source>
</evidence>
<reference evidence="1" key="2">
    <citation type="submission" date="2020-06" db="EMBL/GenBank/DDBJ databases">
        <authorList>
            <person name="Sheffer M."/>
        </authorList>
    </citation>
    <scope>NUCLEOTIDE SEQUENCE</scope>
</reference>
<reference evidence="1" key="1">
    <citation type="journal article" date="2020" name="bioRxiv">
        <title>Chromosome-level reference genome of the European wasp spider Argiope bruennichi: a resource for studies on range expansion and evolutionary adaptation.</title>
        <authorList>
            <person name="Sheffer M.M."/>
            <person name="Hoppe A."/>
            <person name="Krehenwinkel H."/>
            <person name="Uhl G."/>
            <person name="Kuss A.W."/>
            <person name="Jensen L."/>
            <person name="Jensen C."/>
            <person name="Gillespie R.G."/>
            <person name="Hoff K.J."/>
            <person name="Prost S."/>
        </authorList>
    </citation>
    <scope>NUCLEOTIDE SEQUENCE</scope>
</reference>
<dbReference type="Proteomes" id="UP000807504">
    <property type="component" value="Unassembled WGS sequence"/>
</dbReference>
<comment type="caution">
    <text evidence="1">The sequence shown here is derived from an EMBL/GenBank/DDBJ whole genome shotgun (WGS) entry which is preliminary data.</text>
</comment>